<dbReference type="InterPro" id="IPR036291">
    <property type="entry name" value="NAD(P)-bd_dom_sf"/>
</dbReference>
<proteinExistence type="inferred from homology"/>
<name>A0A2L0RXH9_9PSED</name>
<reference evidence="2 3" key="1">
    <citation type="journal article" date="2018" name="Front. Microbiol.">
        <title>Pseudomonas orientalis F9: A Potent Antagonist against Phytopathogens with Phytotoxic Effect in the Apple Flower.</title>
        <authorList>
            <person name="Zengerer V."/>
            <person name="Schmid M."/>
            <person name="Bieri M."/>
            <person name="Muller D.C."/>
            <person name="Remus-Emsermann M.N.P."/>
            <person name="Ahrens C.H."/>
            <person name="Pelludat C."/>
        </authorList>
    </citation>
    <scope>NUCLEOTIDE SEQUENCE [LARGE SCALE GENOMIC DNA]</scope>
    <source>
        <strain evidence="2 3">F9</strain>
    </source>
</reference>
<sequence>MKIDVSGKVAIVSGSTAGIGLGISQALAQSGATVVVIGRDSGKVDAALAGIRQAVPGANLRGLVADLGTAEGAETLFAAEPRADILVNNLGIFNDVDFFEAPDSEWTRFYEVNVISGVRLARHYVPGMVEQGWGRVIFVSSESGVATPADMINYGVTKSANLAVSHGLAKRLAGTGVTVNAILPGPTFTDGLEHMLKDATQKSGRTARDEADVFVRSARPTSIIQRAANVDEVANLVAYIASPLSSATTGAALRVDGGVVDSMAI</sequence>
<evidence type="ECO:0000256" key="1">
    <source>
        <dbReference type="ARBA" id="ARBA00006484"/>
    </source>
</evidence>
<protein>
    <submittedName>
        <fullName evidence="2">Oxidoreductase</fullName>
    </submittedName>
</protein>
<evidence type="ECO:0000313" key="3">
    <source>
        <dbReference type="Proteomes" id="UP000239888"/>
    </source>
</evidence>
<comment type="similarity">
    <text evidence="1">Belongs to the short-chain dehydrogenases/reductases (SDR) family.</text>
</comment>
<dbReference type="PANTHER" id="PTHR42879">
    <property type="entry name" value="3-OXOACYL-(ACYL-CARRIER-PROTEIN) REDUCTASE"/>
    <property type="match status" value="1"/>
</dbReference>
<dbReference type="AlphaFoldDB" id="A0A2L0RXH9"/>
<dbReference type="RefSeq" id="WP_104503296.1">
    <property type="nucleotide sequence ID" value="NZ_CP018049.1"/>
</dbReference>
<organism evidence="2 3">
    <name type="scientific">Pseudomonas orientalis</name>
    <dbReference type="NCBI Taxonomy" id="76758"/>
    <lineage>
        <taxon>Bacteria</taxon>
        <taxon>Pseudomonadati</taxon>
        <taxon>Pseudomonadota</taxon>
        <taxon>Gammaproteobacteria</taxon>
        <taxon>Pseudomonadales</taxon>
        <taxon>Pseudomonadaceae</taxon>
        <taxon>Pseudomonas</taxon>
    </lineage>
</organism>
<dbReference type="SUPFAM" id="SSF51735">
    <property type="entry name" value="NAD(P)-binding Rossmann-fold domains"/>
    <property type="match status" value="1"/>
</dbReference>
<dbReference type="CDD" id="cd05233">
    <property type="entry name" value="SDR_c"/>
    <property type="match status" value="1"/>
</dbReference>
<dbReference type="InterPro" id="IPR002347">
    <property type="entry name" value="SDR_fam"/>
</dbReference>
<evidence type="ECO:0000313" key="2">
    <source>
        <dbReference type="EMBL" id="AUZ46807.1"/>
    </source>
</evidence>
<dbReference type="Pfam" id="PF13561">
    <property type="entry name" value="adh_short_C2"/>
    <property type="match status" value="1"/>
</dbReference>
<accession>A0A2L0RXH9</accession>
<dbReference type="EMBL" id="CP018049">
    <property type="protein sequence ID" value="AUZ46807.1"/>
    <property type="molecule type" value="Genomic_DNA"/>
</dbReference>
<dbReference type="Gene3D" id="3.40.50.720">
    <property type="entry name" value="NAD(P)-binding Rossmann-like Domain"/>
    <property type="match status" value="1"/>
</dbReference>
<dbReference type="KEGG" id="poi:BOP93_14750"/>
<dbReference type="Proteomes" id="UP000239888">
    <property type="component" value="Chromosome"/>
</dbReference>
<gene>
    <name evidence="2" type="ORF">BOP93_14750</name>
</gene>
<dbReference type="PRINTS" id="PR00081">
    <property type="entry name" value="GDHRDH"/>
</dbReference>
<dbReference type="InterPro" id="IPR050259">
    <property type="entry name" value="SDR"/>
</dbReference>
<dbReference type="PRINTS" id="PR00080">
    <property type="entry name" value="SDRFAMILY"/>
</dbReference>